<evidence type="ECO:0000259" key="1">
    <source>
        <dbReference type="Pfam" id="PF00248"/>
    </source>
</evidence>
<dbReference type="Proteomes" id="UP000198598">
    <property type="component" value="Unassembled WGS sequence"/>
</dbReference>
<dbReference type="SUPFAM" id="SSF51430">
    <property type="entry name" value="NAD(P)-linked oxidoreductase"/>
    <property type="match status" value="1"/>
</dbReference>
<dbReference type="InterPro" id="IPR036812">
    <property type="entry name" value="NAD(P)_OxRdtase_dom_sf"/>
</dbReference>
<gene>
    <name evidence="2" type="ORF">SAMN05216167_1176</name>
</gene>
<name>A0A1I2CA10_9BACT</name>
<feature type="domain" description="NADP-dependent oxidoreductase" evidence="1">
    <location>
        <begin position="9"/>
        <end position="277"/>
    </location>
</feature>
<dbReference type="InterPro" id="IPR023210">
    <property type="entry name" value="NADP_OxRdtase_dom"/>
</dbReference>
<protein>
    <submittedName>
        <fullName evidence="2">Predicted oxidoreductase</fullName>
    </submittedName>
</protein>
<dbReference type="STRING" id="662367.SAMN05216167_1176"/>
<dbReference type="RefSeq" id="WP_093832279.1">
    <property type="nucleotide sequence ID" value="NZ_FOLQ01000017.1"/>
</dbReference>
<dbReference type="PANTHER" id="PTHR43312">
    <property type="entry name" value="D-THREO-ALDOSE 1-DEHYDROGENASE"/>
    <property type="match status" value="1"/>
</dbReference>
<dbReference type="Pfam" id="PF00248">
    <property type="entry name" value="Aldo_ket_red"/>
    <property type="match status" value="1"/>
</dbReference>
<dbReference type="InterPro" id="IPR053135">
    <property type="entry name" value="AKR2_Oxidoreductase"/>
</dbReference>
<keyword evidence="3" id="KW-1185">Reference proteome</keyword>
<evidence type="ECO:0000313" key="3">
    <source>
        <dbReference type="Proteomes" id="UP000198598"/>
    </source>
</evidence>
<dbReference type="Gene3D" id="3.20.20.100">
    <property type="entry name" value="NADP-dependent oxidoreductase domain"/>
    <property type="match status" value="1"/>
</dbReference>
<evidence type="ECO:0000313" key="2">
    <source>
        <dbReference type="EMBL" id="SFE65022.1"/>
    </source>
</evidence>
<proteinExistence type="predicted"/>
<sequence>MILLKQLSRLGIGTSRAGSLGSRLSTDQFGDIIRLAADNCINLIDTADTYGSGDSERLINKCIASNRSSFFVMTKAGIPMFHTPEWLSPLNQIGKKIKIKAGVKKNYTANYLLNSIRQSNKRLGVESANAFMLHEPVWDELVGTNAWEGLELIRQAGLAEYTGVSTNDYRVVEEGIRSGQVQLVQTAVSWHDDSANAIIDLCRAHQIPVVANQVLRPYKSLVDRFAATASERSKMDGLESMSLIQFLIAAVLTEKKVDAVLFGTSDLAHLKHNIASLDYTKALPRYLPTLNQLLA</sequence>
<reference evidence="2 3" key="1">
    <citation type="submission" date="2016-10" db="EMBL/GenBank/DDBJ databases">
        <authorList>
            <person name="de Groot N.N."/>
        </authorList>
    </citation>
    <scope>NUCLEOTIDE SEQUENCE [LARGE SCALE GENOMIC DNA]</scope>
    <source>
        <strain evidence="2 3">DSM 26130</strain>
    </source>
</reference>
<dbReference type="OrthoDB" id="9773828at2"/>
<dbReference type="PANTHER" id="PTHR43312:SF1">
    <property type="entry name" value="NADP-DEPENDENT OXIDOREDUCTASE DOMAIN-CONTAINING PROTEIN"/>
    <property type="match status" value="1"/>
</dbReference>
<dbReference type="AlphaFoldDB" id="A0A1I2CA10"/>
<dbReference type="EMBL" id="FOLQ01000017">
    <property type="protein sequence ID" value="SFE65022.1"/>
    <property type="molecule type" value="Genomic_DNA"/>
</dbReference>
<accession>A0A1I2CA10</accession>
<organism evidence="2 3">
    <name type="scientific">Spirosoma endophyticum</name>
    <dbReference type="NCBI Taxonomy" id="662367"/>
    <lineage>
        <taxon>Bacteria</taxon>
        <taxon>Pseudomonadati</taxon>
        <taxon>Bacteroidota</taxon>
        <taxon>Cytophagia</taxon>
        <taxon>Cytophagales</taxon>
        <taxon>Cytophagaceae</taxon>
        <taxon>Spirosoma</taxon>
    </lineage>
</organism>